<feature type="transmembrane region" description="Helical" evidence="2">
    <location>
        <begin position="199"/>
        <end position="217"/>
    </location>
</feature>
<feature type="transmembrane region" description="Helical" evidence="2">
    <location>
        <begin position="170"/>
        <end position="187"/>
    </location>
</feature>
<sequence length="446" mass="49072">MTEAGSPPAYRPVTPSDVRDLPAVDGRLDALDGVRAVASFCVLFYHVAAQTGVSLREGFVGGLIARGDIGVPIFFLLSGLLLYRPWARQVIEGTSAPGTTGYLWRRALRILPAYWLVVVVAMVLWAPGAAGDPLKWLPLLLLGQNYVTTPWWEGASPVGLGQMWSLSVEMSFYIALPVIAVLLRAVAGRGASPSARAVRLLFCLGALASTSFAWTIFTHVPDHRPELGLWLPRLLVYFCAGMALAVVSLWARAEPDPEAPVRRLTRGIRESWFTCWVIAAFVLAIAATPIAGGRLFELQDLWTDVFEIVLYTAFVLAFLSPVALLTSGPSPLRSLLGNRVMRYLGRISYGVFLWQFVVIVAWYELTGQAAFTGDLVTTLVVCTALTVAIADLTHRLVEGPAQRLYRLLPQGRNRDRDQSQDRDQGQGQGQGQDRERDQERDRARQV</sequence>
<keyword evidence="4" id="KW-0012">Acyltransferase</keyword>
<feature type="compositionally biased region" description="Basic and acidic residues" evidence="1">
    <location>
        <begin position="432"/>
        <end position="446"/>
    </location>
</feature>
<feature type="transmembrane region" description="Helical" evidence="2">
    <location>
        <begin position="63"/>
        <end position="83"/>
    </location>
</feature>
<dbReference type="Proteomes" id="UP001501251">
    <property type="component" value="Unassembled WGS sequence"/>
</dbReference>
<feature type="transmembrane region" description="Helical" evidence="2">
    <location>
        <begin position="113"/>
        <end position="130"/>
    </location>
</feature>
<feature type="compositionally biased region" description="Basic and acidic residues" evidence="1">
    <location>
        <begin position="412"/>
        <end position="424"/>
    </location>
</feature>
<gene>
    <name evidence="4" type="ORF">GCM10022252_68130</name>
</gene>
<feature type="transmembrane region" description="Helical" evidence="2">
    <location>
        <begin position="347"/>
        <end position="363"/>
    </location>
</feature>
<keyword evidence="2" id="KW-0472">Membrane</keyword>
<evidence type="ECO:0000313" key="5">
    <source>
        <dbReference type="Proteomes" id="UP001501251"/>
    </source>
</evidence>
<reference evidence="5" key="1">
    <citation type="journal article" date="2019" name="Int. J. Syst. Evol. Microbiol.">
        <title>The Global Catalogue of Microorganisms (GCM) 10K type strain sequencing project: providing services to taxonomists for standard genome sequencing and annotation.</title>
        <authorList>
            <consortium name="The Broad Institute Genomics Platform"/>
            <consortium name="The Broad Institute Genome Sequencing Center for Infectious Disease"/>
            <person name="Wu L."/>
            <person name="Ma J."/>
        </authorList>
    </citation>
    <scope>NUCLEOTIDE SEQUENCE [LARGE SCALE GENOMIC DNA]</scope>
    <source>
        <strain evidence="5">JCM 17388</strain>
    </source>
</reference>
<comment type="caution">
    <text evidence="4">The sequence shown here is derived from an EMBL/GenBank/DDBJ whole genome shotgun (WGS) entry which is preliminary data.</text>
</comment>
<keyword evidence="2" id="KW-1133">Transmembrane helix</keyword>
<dbReference type="PANTHER" id="PTHR23028">
    <property type="entry name" value="ACETYLTRANSFERASE"/>
    <property type="match status" value="1"/>
</dbReference>
<evidence type="ECO:0000256" key="2">
    <source>
        <dbReference type="SAM" id="Phobius"/>
    </source>
</evidence>
<keyword evidence="2" id="KW-0812">Transmembrane</keyword>
<feature type="transmembrane region" description="Helical" evidence="2">
    <location>
        <begin position="375"/>
        <end position="397"/>
    </location>
</feature>
<evidence type="ECO:0000256" key="1">
    <source>
        <dbReference type="SAM" id="MobiDB-lite"/>
    </source>
</evidence>
<dbReference type="GO" id="GO:0016746">
    <property type="term" value="F:acyltransferase activity"/>
    <property type="evidence" value="ECO:0007669"/>
    <property type="project" value="UniProtKB-KW"/>
</dbReference>
<dbReference type="PANTHER" id="PTHR23028:SF53">
    <property type="entry name" value="ACYL_TRANSF_3 DOMAIN-CONTAINING PROTEIN"/>
    <property type="match status" value="1"/>
</dbReference>
<organism evidence="4 5">
    <name type="scientific">Streptosporangium oxazolinicum</name>
    <dbReference type="NCBI Taxonomy" id="909287"/>
    <lineage>
        <taxon>Bacteria</taxon>
        <taxon>Bacillati</taxon>
        <taxon>Actinomycetota</taxon>
        <taxon>Actinomycetes</taxon>
        <taxon>Streptosporangiales</taxon>
        <taxon>Streptosporangiaceae</taxon>
        <taxon>Streptosporangium</taxon>
    </lineage>
</organism>
<name>A0ABP8BGV1_9ACTN</name>
<feature type="transmembrane region" description="Helical" evidence="2">
    <location>
        <begin position="308"/>
        <end position="326"/>
    </location>
</feature>
<keyword evidence="5" id="KW-1185">Reference proteome</keyword>
<feature type="domain" description="Acyltransferase 3" evidence="3">
    <location>
        <begin position="29"/>
        <end position="393"/>
    </location>
</feature>
<keyword evidence="4" id="KW-0808">Transferase</keyword>
<evidence type="ECO:0000259" key="3">
    <source>
        <dbReference type="Pfam" id="PF01757"/>
    </source>
</evidence>
<dbReference type="InterPro" id="IPR050879">
    <property type="entry name" value="Acyltransferase_3"/>
</dbReference>
<dbReference type="EMBL" id="BAABAQ010000015">
    <property type="protein sequence ID" value="GAA4206255.1"/>
    <property type="molecule type" value="Genomic_DNA"/>
</dbReference>
<protein>
    <submittedName>
        <fullName evidence="4">Acyltransferase</fullName>
    </submittedName>
</protein>
<dbReference type="InterPro" id="IPR002656">
    <property type="entry name" value="Acyl_transf_3_dom"/>
</dbReference>
<feature type="transmembrane region" description="Helical" evidence="2">
    <location>
        <begin position="272"/>
        <end position="296"/>
    </location>
</feature>
<proteinExistence type="predicted"/>
<dbReference type="Pfam" id="PF01757">
    <property type="entry name" value="Acyl_transf_3"/>
    <property type="match status" value="1"/>
</dbReference>
<feature type="transmembrane region" description="Helical" evidence="2">
    <location>
        <begin position="229"/>
        <end position="251"/>
    </location>
</feature>
<feature type="region of interest" description="Disordered" evidence="1">
    <location>
        <begin position="408"/>
        <end position="446"/>
    </location>
</feature>
<accession>A0ABP8BGV1</accession>
<evidence type="ECO:0000313" key="4">
    <source>
        <dbReference type="EMBL" id="GAA4206255.1"/>
    </source>
</evidence>